<accession>A0A075R5D9</accession>
<dbReference type="AlphaFoldDB" id="A0A075R5D9"/>
<dbReference type="NCBIfam" id="TIGR01575">
    <property type="entry name" value="rimI"/>
    <property type="match status" value="1"/>
</dbReference>
<gene>
    <name evidence="2" type="ORF">BRLA_c004340</name>
</gene>
<dbReference type="KEGG" id="blr:BRLA_c004340"/>
<reference evidence="2 3" key="1">
    <citation type="journal article" date="2011" name="J. Bacteriol.">
        <title>Genome sequence of Brevibacillus laterosporus LMG 15441, a pathogen of invertebrates.</title>
        <authorList>
            <person name="Djukic M."/>
            <person name="Poehlein A."/>
            <person name="Thurmer A."/>
            <person name="Daniel R."/>
        </authorList>
    </citation>
    <scope>NUCLEOTIDE SEQUENCE [LARGE SCALE GENOMIC DNA]</scope>
    <source>
        <strain evidence="2 3">LMG 15441</strain>
    </source>
</reference>
<dbReference type="CDD" id="cd04301">
    <property type="entry name" value="NAT_SF"/>
    <property type="match status" value="1"/>
</dbReference>
<dbReference type="PANTHER" id="PTHR43617:SF20">
    <property type="entry name" value="N-ALPHA-ACETYLTRANSFERASE RIMI"/>
    <property type="match status" value="1"/>
</dbReference>
<evidence type="ECO:0000313" key="3">
    <source>
        <dbReference type="Proteomes" id="UP000005850"/>
    </source>
</evidence>
<dbReference type="EMBL" id="CP007806">
    <property type="protein sequence ID" value="AIG24815.1"/>
    <property type="molecule type" value="Genomic_DNA"/>
</dbReference>
<dbReference type="RefSeq" id="WP_003333526.1">
    <property type="nucleotide sequence ID" value="NZ_CP007806.1"/>
</dbReference>
<dbReference type="InterPro" id="IPR016181">
    <property type="entry name" value="Acyl_CoA_acyltransferase"/>
</dbReference>
<evidence type="ECO:0000313" key="2">
    <source>
        <dbReference type="EMBL" id="AIG24815.1"/>
    </source>
</evidence>
<dbReference type="eggNOG" id="COG0456">
    <property type="taxonomic scope" value="Bacteria"/>
</dbReference>
<dbReference type="InterPro" id="IPR006464">
    <property type="entry name" value="AcTrfase_RimI/Ard1"/>
</dbReference>
<sequence length="156" mass="18193">MSETLSKQIEFRYMTLDDVERIAELERICFPTPWPLEAFINELTINPNAKYIVAILDGQVVGYCGMWLIIDEAHITNICIHPDVRGQRVGLRLMKQMMALAMVLGGERMTLEVRPSNEVARNLYTKLGFEEHGRRKRYYSDNNEDAIIMWVNLREE</sequence>
<dbReference type="InterPro" id="IPR050276">
    <property type="entry name" value="MshD_Acetyltransferase"/>
</dbReference>
<dbReference type="Gene3D" id="3.40.630.30">
    <property type="match status" value="1"/>
</dbReference>
<keyword evidence="3" id="KW-1185">Reference proteome</keyword>
<dbReference type="HOGENOM" id="CLU_013985_23_3_9"/>
<feature type="domain" description="N-acetyltransferase" evidence="1">
    <location>
        <begin position="9"/>
        <end position="154"/>
    </location>
</feature>
<keyword evidence="2" id="KW-0808">Transferase</keyword>
<dbReference type="Pfam" id="PF00583">
    <property type="entry name" value="Acetyltransf_1"/>
    <property type="match status" value="1"/>
</dbReference>
<dbReference type="PROSITE" id="PS51186">
    <property type="entry name" value="GNAT"/>
    <property type="match status" value="1"/>
</dbReference>
<dbReference type="SUPFAM" id="SSF55729">
    <property type="entry name" value="Acyl-CoA N-acyltransferases (Nat)"/>
    <property type="match status" value="1"/>
</dbReference>
<dbReference type="Proteomes" id="UP000005850">
    <property type="component" value="Chromosome"/>
</dbReference>
<evidence type="ECO:0000259" key="1">
    <source>
        <dbReference type="PROSITE" id="PS51186"/>
    </source>
</evidence>
<dbReference type="STRING" id="1042163.BRLA_c004340"/>
<name>A0A075R5D9_BRELA</name>
<dbReference type="PANTHER" id="PTHR43617">
    <property type="entry name" value="L-AMINO ACID N-ACETYLTRANSFERASE"/>
    <property type="match status" value="1"/>
</dbReference>
<proteinExistence type="predicted"/>
<organism evidence="2 3">
    <name type="scientific">Brevibacillus laterosporus LMG 15441</name>
    <dbReference type="NCBI Taxonomy" id="1042163"/>
    <lineage>
        <taxon>Bacteria</taxon>
        <taxon>Bacillati</taxon>
        <taxon>Bacillota</taxon>
        <taxon>Bacilli</taxon>
        <taxon>Bacillales</taxon>
        <taxon>Paenibacillaceae</taxon>
        <taxon>Brevibacillus</taxon>
    </lineage>
</organism>
<dbReference type="InterPro" id="IPR000182">
    <property type="entry name" value="GNAT_dom"/>
</dbReference>
<protein>
    <submittedName>
        <fullName evidence="2">Ribosomal-protein-alanine N-acetyltransferase</fullName>
    </submittedName>
</protein>
<dbReference type="GO" id="GO:0008999">
    <property type="term" value="F:protein-N-terminal-alanine acetyltransferase activity"/>
    <property type="evidence" value="ECO:0007669"/>
    <property type="project" value="TreeGrafter"/>
</dbReference>